<organism evidence="2 3">
    <name type="scientific">Kiritimatiella glycovorans</name>
    <dbReference type="NCBI Taxonomy" id="1307763"/>
    <lineage>
        <taxon>Bacteria</taxon>
        <taxon>Pseudomonadati</taxon>
        <taxon>Kiritimatiellota</taxon>
        <taxon>Kiritimatiellia</taxon>
        <taxon>Kiritimatiellales</taxon>
        <taxon>Kiritimatiellaceae</taxon>
        <taxon>Kiritimatiella</taxon>
    </lineage>
</organism>
<proteinExistence type="predicted"/>
<protein>
    <recommendedName>
        <fullName evidence="4">Type II secretion system protein G</fullName>
    </recommendedName>
</protein>
<dbReference type="OrthoDB" id="255848at2"/>
<dbReference type="STRING" id="1307763.L21SP4_01483"/>
<dbReference type="SUPFAM" id="SSF54523">
    <property type="entry name" value="Pili subunits"/>
    <property type="match status" value="1"/>
</dbReference>
<reference evidence="2 3" key="2">
    <citation type="journal article" date="2016" name="ISME J.">
        <title>Characterization of the first cultured representative of Verrucomicrobia subdivision 5 indicates the proposal of a novel phylum.</title>
        <authorList>
            <person name="Spring S."/>
            <person name="Bunk B."/>
            <person name="Sproer C."/>
            <person name="Schumann P."/>
            <person name="Rohde M."/>
            <person name="Tindall B.J."/>
            <person name="Klenk H.P."/>
        </authorList>
    </citation>
    <scope>NUCLEOTIDE SEQUENCE [LARGE SCALE GENOMIC DNA]</scope>
    <source>
        <strain evidence="2 3">L21-Fru-AB</strain>
    </source>
</reference>
<gene>
    <name evidence="2" type="ORF">L21SP4_01483</name>
</gene>
<dbReference type="PANTHER" id="PTHR30093">
    <property type="entry name" value="GENERAL SECRETION PATHWAY PROTEIN G"/>
    <property type="match status" value="1"/>
</dbReference>
<dbReference type="InterPro" id="IPR000983">
    <property type="entry name" value="Bac_GSPG_pilin"/>
</dbReference>
<evidence type="ECO:0000313" key="2">
    <source>
        <dbReference type="EMBL" id="AKJ64728.1"/>
    </source>
</evidence>
<dbReference type="GO" id="GO:0015627">
    <property type="term" value="C:type II protein secretion system complex"/>
    <property type="evidence" value="ECO:0007669"/>
    <property type="project" value="InterPro"/>
</dbReference>
<evidence type="ECO:0000313" key="3">
    <source>
        <dbReference type="Proteomes" id="UP000035268"/>
    </source>
</evidence>
<accession>A0A0G3EEF9</accession>
<dbReference type="PATRIC" id="fig|1609981.3.peg.1541"/>
<dbReference type="NCBIfam" id="TIGR02532">
    <property type="entry name" value="IV_pilin_GFxxxE"/>
    <property type="match status" value="1"/>
</dbReference>
<dbReference type="KEGG" id="vbl:L21SP4_01483"/>
<reference evidence="3" key="1">
    <citation type="submission" date="2015-02" db="EMBL/GenBank/DDBJ databases">
        <title>Description and complete genome sequence of the first cultured representative of the subdivision 5 of the Verrucomicrobia phylum.</title>
        <authorList>
            <person name="Spring S."/>
            <person name="Bunk B."/>
            <person name="Sproer C."/>
            <person name="Klenk H.-P."/>
        </authorList>
    </citation>
    <scope>NUCLEOTIDE SEQUENCE [LARGE SCALE GENOMIC DNA]</scope>
    <source>
        <strain evidence="3">L21-Fru-AB</strain>
    </source>
</reference>
<keyword evidence="3" id="KW-1185">Reference proteome</keyword>
<dbReference type="RefSeq" id="WP_052882029.1">
    <property type="nucleotide sequence ID" value="NZ_CP010904.1"/>
</dbReference>
<evidence type="ECO:0000256" key="1">
    <source>
        <dbReference type="ARBA" id="ARBA00022481"/>
    </source>
</evidence>
<dbReference type="GO" id="GO:0015628">
    <property type="term" value="P:protein secretion by the type II secretion system"/>
    <property type="evidence" value="ECO:0007669"/>
    <property type="project" value="InterPro"/>
</dbReference>
<dbReference type="PRINTS" id="PR00813">
    <property type="entry name" value="BCTERIALGSPG"/>
</dbReference>
<dbReference type="InterPro" id="IPR012902">
    <property type="entry name" value="N_methyl_site"/>
</dbReference>
<dbReference type="AlphaFoldDB" id="A0A0G3EEF9"/>
<sequence length="185" mass="21447">MKRRAFTLIELLVVIAIVALLLSILFPLIEQGVSFARDAQCKSNLRNLAIAQKQYTADHGIHTFVWGNNDEGSPYEGIPWYALRWEHSLLPYTKDSPGDQFRVPNYEVLEKLMYEGVYRCPEIPADTPDPLDDSGTKTYRMSYSMNKWLSQENSKARNINVYRHSMWNPQLVQHPAKTLLYNRQP</sequence>
<keyword evidence="1" id="KW-0488">Methylation</keyword>
<dbReference type="Pfam" id="PF07963">
    <property type="entry name" value="N_methyl"/>
    <property type="match status" value="1"/>
</dbReference>
<dbReference type="InterPro" id="IPR045584">
    <property type="entry name" value="Pilin-like"/>
</dbReference>
<evidence type="ECO:0008006" key="4">
    <source>
        <dbReference type="Google" id="ProtNLM"/>
    </source>
</evidence>
<dbReference type="Gene3D" id="3.30.700.10">
    <property type="entry name" value="Glycoprotein, Type 4 Pilin"/>
    <property type="match status" value="1"/>
</dbReference>
<dbReference type="Proteomes" id="UP000035268">
    <property type="component" value="Chromosome"/>
</dbReference>
<name>A0A0G3EEF9_9BACT</name>
<dbReference type="EMBL" id="CP010904">
    <property type="protein sequence ID" value="AKJ64728.1"/>
    <property type="molecule type" value="Genomic_DNA"/>
</dbReference>